<feature type="transmembrane region" description="Helical" evidence="1">
    <location>
        <begin position="87"/>
        <end position="108"/>
    </location>
</feature>
<dbReference type="Gene3D" id="3.40.50.1820">
    <property type="entry name" value="alpha/beta hydrolase"/>
    <property type="match status" value="1"/>
</dbReference>
<dbReference type="SUPFAM" id="SSF53474">
    <property type="entry name" value="alpha/beta-Hydrolases"/>
    <property type="match status" value="1"/>
</dbReference>
<accession>A0A2J6PNY2</accession>
<sequence>MHHITAYGGKTTVGSTPFHAALTQSAAFYPYTSQSDLDTTFNAYLTEAGWFTSPFLYISSAEIASELFNRSFLNGIRQVLPSCHKHLPARFDGVLLSTIFMFLILLVFHCQKETTTSRSKLLLNRTQMKEPSSTLNDLFNKHVKTLLPHASSSVLKYVNETLYPAIYEGSHNYTNPFDRGSLFISEFIIACNARYLVKAFSSANEYLFSVPPGYHGMDVPYKYFTSSNDIVSNNTLAEILQRYITNFAKTGSPNGTVLCPPNACPCP</sequence>
<gene>
    <name evidence="2" type="ORF">NA56DRAFT_709622</name>
</gene>
<evidence type="ECO:0000313" key="3">
    <source>
        <dbReference type="Proteomes" id="UP000235672"/>
    </source>
</evidence>
<name>A0A2J6PNY2_9HELO</name>
<protein>
    <recommendedName>
        <fullName evidence="4">Carboxylesterase type B domain-containing protein</fullName>
    </recommendedName>
</protein>
<keyword evidence="1" id="KW-1133">Transmembrane helix</keyword>
<evidence type="ECO:0000313" key="2">
    <source>
        <dbReference type="EMBL" id="PMD15738.1"/>
    </source>
</evidence>
<dbReference type="STRING" id="1745343.A0A2J6PNY2"/>
<reference evidence="2 3" key="1">
    <citation type="submission" date="2016-05" db="EMBL/GenBank/DDBJ databases">
        <title>A degradative enzymes factory behind the ericoid mycorrhizal symbiosis.</title>
        <authorList>
            <consortium name="DOE Joint Genome Institute"/>
            <person name="Martino E."/>
            <person name="Morin E."/>
            <person name="Grelet G."/>
            <person name="Kuo A."/>
            <person name="Kohler A."/>
            <person name="Daghino S."/>
            <person name="Barry K."/>
            <person name="Choi C."/>
            <person name="Cichocki N."/>
            <person name="Clum A."/>
            <person name="Copeland A."/>
            <person name="Hainaut M."/>
            <person name="Haridas S."/>
            <person name="Labutti K."/>
            <person name="Lindquist E."/>
            <person name="Lipzen A."/>
            <person name="Khouja H.-R."/>
            <person name="Murat C."/>
            <person name="Ohm R."/>
            <person name="Olson A."/>
            <person name="Spatafora J."/>
            <person name="Veneault-Fourrey C."/>
            <person name="Henrissat B."/>
            <person name="Grigoriev I."/>
            <person name="Martin F."/>
            <person name="Perotto S."/>
        </authorList>
    </citation>
    <scope>NUCLEOTIDE SEQUENCE [LARGE SCALE GENOMIC DNA]</scope>
    <source>
        <strain evidence="2 3">UAMH 7357</strain>
    </source>
</reference>
<proteinExistence type="predicted"/>
<keyword evidence="3" id="KW-1185">Reference proteome</keyword>
<keyword evidence="1" id="KW-0472">Membrane</keyword>
<dbReference type="AlphaFoldDB" id="A0A2J6PNY2"/>
<dbReference type="InterPro" id="IPR029058">
    <property type="entry name" value="AB_hydrolase_fold"/>
</dbReference>
<organism evidence="2 3">
    <name type="scientific">Hyaloscypha hepaticicola</name>
    <dbReference type="NCBI Taxonomy" id="2082293"/>
    <lineage>
        <taxon>Eukaryota</taxon>
        <taxon>Fungi</taxon>
        <taxon>Dikarya</taxon>
        <taxon>Ascomycota</taxon>
        <taxon>Pezizomycotina</taxon>
        <taxon>Leotiomycetes</taxon>
        <taxon>Helotiales</taxon>
        <taxon>Hyaloscyphaceae</taxon>
        <taxon>Hyaloscypha</taxon>
    </lineage>
</organism>
<keyword evidence="1" id="KW-0812">Transmembrane</keyword>
<evidence type="ECO:0000256" key="1">
    <source>
        <dbReference type="SAM" id="Phobius"/>
    </source>
</evidence>
<dbReference type="EMBL" id="KZ613511">
    <property type="protein sequence ID" value="PMD15738.1"/>
    <property type="molecule type" value="Genomic_DNA"/>
</dbReference>
<dbReference type="Proteomes" id="UP000235672">
    <property type="component" value="Unassembled WGS sequence"/>
</dbReference>
<evidence type="ECO:0008006" key="4">
    <source>
        <dbReference type="Google" id="ProtNLM"/>
    </source>
</evidence>